<dbReference type="AlphaFoldDB" id="V5H2U5"/>
<feature type="transmembrane region" description="Helical" evidence="2">
    <location>
        <begin position="84"/>
        <end position="101"/>
    </location>
</feature>
<feature type="transmembrane region" description="Helical" evidence="2">
    <location>
        <begin position="278"/>
        <end position="297"/>
    </location>
</feature>
<dbReference type="Pfam" id="PF07690">
    <property type="entry name" value="MFS_1"/>
    <property type="match status" value="1"/>
</dbReference>
<feature type="transmembrane region" description="Helical" evidence="2">
    <location>
        <begin position="309"/>
        <end position="326"/>
    </location>
</feature>
<dbReference type="PANTHER" id="PTHR11360">
    <property type="entry name" value="MONOCARBOXYLATE TRANSPORTER"/>
    <property type="match status" value="1"/>
</dbReference>
<dbReference type="InterPro" id="IPR036259">
    <property type="entry name" value="MFS_trans_sf"/>
</dbReference>
<dbReference type="SUPFAM" id="SSF103473">
    <property type="entry name" value="MFS general substrate transporter"/>
    <property type="match status" value="1"/>
</dbReference>
<dbReference type="Gene3D" id="1.20.1250.20">
    <property type="entry name" value="MFS general substrate transporter like domains"/>
    <property type="match status" value="1"/>
</dbReference>
<evidence type="ECO:0000256" key="1">
    <source>
        <dbReference type="SAM" id="MobiDB-lite"/>
    </source>
</evidence>
<feature type="transmembrane region" description="Helical" evidence="2">
    <location>
        <begin position="368"/>
        <end position="390"/>
    </location>
</feature>
<dbReference type="EMBL" id="GANP01015906">
    <property type="protein sequence ID" value="JAB68562.1"/>
    <property type="molecule type" value="mRNA"/>
</dbReference>
<proteinExistence type="evidence at transcript level"/>
<feature type="transmembrane region" description="Helical" evidence="2">
    <location>
        <begin position="16"/>
        <end position="43"/>
    </location>
</feature>
<dbReference type="InterPro" id="IPR050327">
    <property type="entry name" value="Proton-linked_MCT"/>
</dbReference>
<evidence type="ECO:0000256" key="2">
    <source>
        <dbReference type="SAM" id="Phobius"/>
    </source>
</evidence>
<sequence>MEETASFEKPRGYTKWIPVIIAALMLFLEASTYRCSGIFYVMIMDEFNVTRGPASWPISILGAMNDIGGILAGPLCYLISVKSVLLIGSCANVIGMVGASFAPTLAWMSFTLGFVHGMGGGFIRTMLQVFLSTNYRKRIGMAHGLMFAGAASSSFVFPSVLLTLRKAFSTRGSMLILGAILLHLIPLCMLIKHQNRDDCSKQAPTNSNDGSIQTTEELTKSETPSRPCFRIAKDAGKILCTPTFYVIVISWLIVVYTIELFFMTIVDFAMDRGLSAENVVTLLAGYAVTDLCGRILLPVATDNQYVRTSTLMAVNYFFLGSSVLALPEVWSYATLLFTGALAALFMGCGLAMHGVLMAKYIGMDRLPLSYGIAGLLSGPMVFLKPVVIGYYRDNIGSYNNLYRLLGGLLLCLCAPWIATTLWECRQDRKRKLQPHLYSSCKTQELPEKLAIPSPDVTGDC</sequence>
<feature type="compositionally biased region" description="Polar residues" evidence="1">
    <location>
        <begin position="202"/>
        <end position="221"/>
    </location>
</feature>
<feature type="transmembrane region" description="Helical" evidence="2">
    <location>
        <begin position="139"/>
        <end position="161"/>
    </location>
</feature>
<name>V5H2U5_IXORI</name>
<feature type="transmembrane region" description="Helical" evidence="2">
    <location>
        <begin position="107"/>
        <end position="127"/>
    </location>
</feature>
<dbReference type="PANTHER" id="PTHR11360:SF303">
    <property type="entry name" value="MAJOR FACILITATOR SUPERFAMILY (MFS) PROFILE DOMAIN-CONTAINING PROTEIN"/>
    <property type="match status" value="1"/>
</dbReference>
<dbReference type="InterPro" id="IPR011701">
    <property type="entry name" value="MFS"/>
</dbReference>
<feature type="transmembrane region" description="Helical" evidence="2">
    <location>
        <begin position="243"/>
        <end position="266"/>
    </location>
</feature>
<keyword evidence="2" id="KW-1133">Transmembrane helix</keyword>
<organism evidence="3">
    <name type="scientific">Ixodes ricinus</name>
    <name type="common">Common tick</name>
    <name type="synonym">Acarus ricinus</name>
    <dbReference type="NCBI Taxonomy" id="34613"/>
    <lineage>
        <taxon>Eukaryota</taxon>
        <taxon>Metazoa</taxon>
        <taxon>Ecdysozoa</taxon>
        <taxon>Arthropoda</taxon>
        <taxon>Chelicerata</taxon>
        <taxon>Arachnida</taxon>
        <taxon>Acari</taxon>
        <taxon>Parasitiformes</taxon>
        <taxon>Ixodida</taxon>
        <taxon>Ixodoidea</taxon>
        <taxon>Ixodidae</taxon>
        <taxon>Ixodinae</taxon>
        <taxon>Ixodes</taxon>
    </lineage>
</organism>
<dbReference type="FunFam" id="1.20.1250.20:FF:001089">
    <property type="entry name" value="Monocarboxylate transporter, putative"/>
    <property type="match status" value="1"/>
</dbReference>
<dbReference type="GO" id="GO:0008028">
    <property type="term" value="F:monocarboxylic acid transmembrane transporter activity"/>
    <property type="evidence" value="ECO:0007669"/>
    <property type="project" value="TreeGrafter"/>
</dbReference>
<reference evidence="3" key="1">
    <citation type="journal article" date="2015" name="Sci. Rep.">
        <title>Tissue- and time-dependent transcription in Ixodes ricinus salivary glands and midguts when blood feeding on the vertebrate host.</title>
        <authorList>
            <person name="Kotsyfakis M."/>
            <person name="Schwarz A."/>
            <person name="Erhart J."/>
            <person name="Ribeiro J.M."/>
        </authorList>
    </citation>
    <scope>NUCLEOTIDE SEQUENCE</scope>
    <source>
        <tissue evidence="3">Salivary gland and midgut</tissue>
    </source>
</reference>
<feature type="transmembrane region" description="Helical" evidence="2">
    <location>
        <begin position="173"/>
        <end position="191"/>
    </location>
</feature>
<feature type="transmembrane region" description="Helical" evidence="2">
    <location>
        <begin position="402"/>
        <end position="422"/>
    </location>
</feature>
<accession>V5H2U5</accession>
<feature type="transmembrane region" description="Helical" evidence="2">
    <location>
        <begin position="55"/>
        <end position="77"/>
    </location>
</feature>
<evidence type="ECO:0000313" key="3">
    <source>
        <dbReference type="EMBL" id="JAB68562.1"/>
    </source>
</evidence>
<protein>
    <submittedName>
        <fullName evidence="3">Putative monocarboxylate transporter</fullName>
    </submittedName>
</protein>
<feature type="transmembrane region" description="Helical" evidence="2">
    <location>
        <begin position="332"/>
        <end position="356"/>
    </location>
</feature>
<keyword evidence="2" id="KW-0472">Membrane</keyword>
<feature type="region of interest" description="Disordered" evidence="1">
    <location>
        <begin position="201"/>
        <end position="221"/>
    </location>
</feature>
<keyword evidence="2" id="KW-0812">Transmembrane</keyword>